<evidence type="ECO:0000256" key="6">
    <source>
        <dbReference type="ARBA" id="ARBA00023180"/>
    </source>
</evidence>
<dbReference type="InterPro" id="IPR025300">
    <property type="entry name" value="BetaGal_jelly_roll_dom"/>
</dbReference>
<keyword evidence="4 9" id="KW-0732">Signal</keyword>
<dbReference type="GO" id="GO:0005975">
    <property type="term" value="P:carbohydrate metabolic process"/>
    <property type="evidence" value="ECO:0007669"/>
    <property type="project" value="InterPro"/>
</dbReference>
<dbReference type="InterPro" id="IPR037110">
    <property type="entry name" value="Betagal_dom2_sf"/>
</dbReference>
<evidence type="ECO:0000256" key="5">
    <source>
        <dbReference type="ARBA" id="ARBA00022801"/>
    </source>
</evidence>
<evidence type="ECO:0000256" key="8">
    <source>
        <dbReference type="RuleBase" id="RU003679"/>
    </source>
</evidence>
<accession>A0A1X2H8G7</accession>
<comment type="catalytic activity">
    <reaction evidence="1">
        <text>Hydrolysis of terminal non-reducing beta-D-galactose residues in beta-D-galactosides.</text>
        <dbReference type="EC" id="3.2.1.23"/>
    </reaction>
</comment>
<dbReference type="Pfam" id="PF10435">
    <property type="entry name" value="BetaGal_dom2"/>
    <property type="match status" value="1"/>
</dbReference>
<dbReference type="Gene3D" id="2.102.20.10">
    <property type="entry name" value="Beta-galactosidase, domain 2"/>
    <property type="match status" value="1"/>
</dbReference>
<dbReference type="InterPro" id="IPR025972">
    <property type="entry name" value="BetaGal_dom3"/>
</dbReference>
<feature type="signal peptide" evidence="9">
    <location>
        <begin position="1"/>
        <end position="22"/>
    </location>
</feature>
<dbReference type="InterPro" id="IPR017853">
    <property type="entry name" value="GH"/>
</dbReference>
<dbReference type="Pfam" id="PF13363">
    <property type="entry name" value="BetaGal_dom3"/>
    <property type="match status" value="1"/>
</dbReference>
<sequence>MALAKCVFTSITAAIMATAVLAIPAPLQFDKRDSFDKPVTWDNHTLMINGERLFLYSGEFHYYRLPSPGLWVDIMEKFKALDFNGVSFYFYWGYHSPKKGIYDFSGVRDVQKAIDAATQADLEIITRPGPYINAEVDGGGFPGWTKTQRAVARKNSTENNENWSEWLSAIDAKIVPNQITHGGRVILNQIDNEYAANTDEYYMEAIKEQFLKDGMDVPTIFNDPNTGAHFVHGIGAPDIYGWDSYPAGFDCSNPDVWPNNANFGWYDYHMANNPDQPVALYEFQGGAFDPWGGPGYDACRKMVSERYAKVYYKNNYANGARIQNLYMGYGTSWGGIAIPSVYTSYDYGAPISEPGLMTPKAHEVRLQGMEALSCIPSSLSCLPTDSMPQWIMMTSILMAGSIKRQARRSTFKAAGKTINIPRSSKLVLNGRDAKMLVADYAFNSQELAYTTSEIFTHQSMGSFDVLLVYAYEKEEGEFALKTSKNAQVQSKHKSVKSKYTNGLLQVNYRHPKGTTPISIQQDTTDLLVLVAGYDSATKWWAPIVDKDSQQRVLVHGPYLVRSARIQGSTLSLRADIDETTDIQIVAPDSVTQFEWNGKAVELTKSKEGIWQGKLKFTQPKVEYTDLSKAKWQYQQGSPESEPDFDDSDWIKADHLETNSITPHVTYPVLFADDYGFHTGSLWFRGTFNGSDAITGFNLTANTGTASAWVAWLNGKYLGGFESGNQAFTDLGDTLKSDGENVISLLVWTVGNADDWNANDAYKEARGFTMAQLLGVSNQTIWSIDWKVQGNLGGEDLADPVRGPYNEGGLYGERKGWHLPDFETDDAWKTASVPESKNRSGVSWYRTEFEVNVPEGYDVPMGLRFKDKTDHRYRALVFLNGWQLGRYANDLGPQELYYLPEGILNTSGKNTLALAVIPLDEAAQVGEVVLEPYGVLQSAKPKVDLVESPGYDKSKRG</sequence>
<dbReference type="Proteomes" id="UP000242180">
    <property type="component" value="Unassembled WGS sequence"/>
</dbReference>
<dbReference type="Gene3D" id="3.20.20.80">
    <property type="entry name" value="Glycosidases"/>
    <property type="match status" value="1"/>
</dbReference>
<keyword evidence="6" id="KW-0325">Glycoprotein</keyword>
<reference evidence="11 12" key="1">
    <citation type="submission" date="2016-07" db="EMBL/GenBank/DDBJ databases">
        <title>Pervasive Adenine N6-methylation of Active Genes in Fungi.</title>
        <authorList>
            <consortium name="DOE Joint Genome Institute"/>
            <person name="Mondo S.J."/>
            <person name="Dannebaum R.O."/>
            <person name="Kuo R.C."/>
            <person name="Labutti K."/>
            <person name="Haridas S."/>
            <person name="Kuo A."/>
            <person name="Salamov A."/>
            <person name="Ahrendt S.R."/>
            <person name="Lipzen A."/>
            <person name="Sullivan W."/>
            <person name="Andreopoulos W.B."/>
            <person name="Clum A."/>
            <person name="Lindquist E."/>
            <person name="Daum C."/>
            <person name="Ramamoorthy G.K."/>
            <person name="Gryganskyi A."/>
            <person name="Culley D."/>
            <person name="Magnuson J.K."/>
            <person name="James T.Y."/>
            <person name="O'Malley M.A."/>
            <person name="Stajich J.E."/>
            <person name="Spatafora J.W."/>
            <person name="Visel A."/>
            <person name="Grigoriev I.V."/>
        </authorList>
    </citation>
    <scope>NUCLEOTIDE SEQUENCE [LARGE SCALE GENOMIC DNA]</scope>
    <source>
        <strain evidence="11 12">NRRL 2496</strain>
    </source>
</reference>
<evidence type="ECO:0000256" key="7">
    <source>
        <dbReference type="ARBA" id="ARBA00023295"/>
    </source>
</evidence>
<dbReference type="Gene3D" id="2.60.120.260">
    <property type="entry name" value="Galactose-binding domain-like"/>
    <property type="match status" value="2"/>
</dbReference>
<dbReference type="Pfam" id="PF13364">
    <property type="entry name" value="BetaGal_ABD2"/>
    <property type="match status" value="2"/>
</dbReference>
<dbReference type="STRING" id="13706.A0A1X2H8G7"/>
<dbReference type="GO" id="GO:0004565">
    <property type="term" value="F:beta-galactosidase activity"/>
    <property type="evidence" value="ECO:0007669"/>
    <property type="project" value="UniProtKB-EC"/>
</dbReference>
<organism evidence="11 12">
    <name type="scientific">Syncephalastrum racemosum</name>
    <name type="common">Filamentous fungus</name>
    <dbReference type="NCBI Taxonomy" id="13706"/>
    <lineage>
        <taxon>Eukaryota</taxon>
        <taxon>Fungi</taxon>
        <taxon>Fungi incertae sedis</taxon>
        <taxon>Mucoromycota</taxon>
        <taxon>Mucoromycotina</taxon>
        <taxon>Mucoromycetes</taxon>
        <taxon>Mucorales</taxon>
        <taxon>Syncephalastraceae</taxon>
        <taxon>Syncephalastrum</taxon>
    </lineage>
</organism>
<dbReference type="InterPro" id="IPR031330">
    <property type="entry name" value="Gly_Hdrlase_35_cat"/>
</dbReference>
<dbReference type="InterPro" id="IPR018954">
    <property type="entry name" value="Betagal_dom2"/>
</dbReference>
<keyword evidence="12" id="KW-1185">Reference proteome</keyword>
<evidence type="ECO:0000256" key="9">
    <source>
        <dbReference type="SAM" id="SignalP"/>
    </source>
</evidence>
<evidence type="ECO:0000313" key="11">
    <source>
        <dbReference type="EMBL" id="ORY94808.1"/>
    </source>
</evidence>
<evidence type="ECO:0000256" key="2">
    <source>
        <dbReference type="ARBA" id="ARBA00009809"/>
    </source>
</evidence>
<evidence type="ECO:0000256" key="1">
    <source>
        <dbReference type="ARBA" id="ARBA00001412"/>
    </source>
</evidence>
<dbReference type="InterPro" id="IPR008979">
    <property type="entry name" value="Galactose-bd-like_sf"/>
</dbReference>
<evidence type="ECO:0000256" key="3">
    <source>
        <dbReference type="ARBA" id="ARBA00012756"/>
    </source>
</evidence>
<dbReference type="OMA" id="NEYSGAC"/>
<dbReference type="OrthoDB" id="1657402at2759"/>
<name>A0A1X2H8G7_SYNRA</name>
<dbReference type="SUPFAM" id="SSF117100">
    <property type="entry name" value="Beta-galactosidase LacA, domain 3"/>
    <property type="match status" value="1"/>
</dbReference>
<proteinExistence type="inferred from homology"/>
<dbReference type="AlphaFoldDB" id="A0A1X2H8G7"/>
<dbReference type="Pfam" id="PF01301">
    <property type="entry name" value="Glyco_hydro_35"/>
    <property type="match status" value="1"/>
</dbReference>
<comment type="similarity">
    <text evidence="2 8">Belongs to the glycosyl hydrolase 35 family.</text>
</comment>
<evidence type="ECO:0000256" key="4">
    <source>
        <dbReference type="ARBA" id="ARBA00022729"/>
    </source>
</evidence>
<dbReference type="Gene3D" id="2.60.390.10">
    <property type="entry name" value="Beta-galactosidase, domain 3"/>
    <property type="match status" value="1"/>
</dbReference>
<gene>
    <name evidence="11" type="ORF">BCR43DRAFT_441888</name>
</gene>
<dbReference type="PANTHER" id="PTHR23421">
    <property type="entry name" value="BETA-GALACTOSIDASE RELATED"/>
    <property type="match status" value="1"/>
</dbReference>
<dbReference type="InterPro" id="IPR036833">
    <property type="entry name" value="BetaGal_dom3_sf"/>
</dbReference>
<evidence type="ECO:0000259" key="10">
    <source>
        <dbReference type="SMART" id="SM01029"/>
    </source>
</evidence>
<dbReference type="SUPFAM" id="SSF51011">
    <property type="entry name" value="Glycosyl hydrolase domain"/>
    <property type="match status" value="1"/>
</dbReference>
<dbReference type="EMBL" id="MCGN01000007">
    <property type="protein sequence ID" value="ORY94808.1"/>
    <property type="molecule type" value="Genomic_DNA"/>
</dbReference>
<feature type="chain" id="PRO_5012959346" description="beta-galactosidase" evidence="9">
    <location>
        <begin position="23"/>
        <end position="956"/>
    </location>
</feature>
<dbReference type="SUPFAM" id="SSF51445">
    <property type="entry name" value="(Trans)glycosidases"/>
    <property type="match status" value="1"/>
</dbReference>
<keyword evidence="5 11" id="KW-0378">Hydrolase</keyword>
<dbReference type="SUPFAM" id="SSF49785">
    <property type="entry name" value="Galactose-binding domain-like"/>
    <property type="match status" value="2"/>
</dbReference>
<protein>
    <recommendedName>
        <fullName evidence="3">beta-galactosidase</fullName>
        <ecNumber evidence="3">3.2.1.23</ecNumber>
    </recommendedName>
</protein>
<evidence type="ECO:0000313" key="12">
    <source>
        <dbReference type="Proteomes" id="UP000242180"/>
    </source>
</evidence>
<feature type="domain" description="Beta-galactosidase" evidence="10">
    <location>
        <begin position="390"/>
        <end position="539"/>
    </location>
</feature>
<dbReference type="EC" id="3.2.1.23" evidence="3"/>
<keyword evidence="7" id="KW-0326">Glycosidase</keyword>
<dbReference type="PRINTS" id="PR00742">
    <property type="entry name" value="GLHYDRLASE35"/>
</dbReference>
<comment type="caution">
    <text evidence="11">The sequence shown here is derived from an EMBL/GenBank/DDBJ whole genome shotgun (WGS) entry which is preliminary data.</text>
</comment>
<dbReference type="InterPro" id="IPR001944">
    <property type="entry name" value="Glycoside_Hdrlase_35"/>
</dbReference>
<dbReference type="SMART" id="SM01029">
    <property type="entry name" value="BetaGal_dom2"/>
    <property type="match status" value="1"/>
</dbReference>
<dbReference type="InParanoid" id="A0A1X2H8G7"/>